<dbReference type="EMBL" id="BMGC01000008">
    <property type="protein sequence ID" value="GGB29008.1"/>
    <property type="molecule type" value="Genomic_DNA"/>
</dbReference>
<gene>
    <name evidence="1" type="ORF">GCM10011489_16540</name>
</gene>
<protein>
    <recommendedName>
        <fullName evidence="3">Lipoprotein</fullName>
    </recommendedName>
</protein>
<sequence length="228" mass="24807">MEPSVTRVTARRQTVKNQLRSWPWVYAAYWDHGNNSLDTMIRITRTGIRRLAAALSAGCAIAALTSCGSDHREETPATSNAMAHQRIIALLQRTADALPWPAATLSRSLPGVAAAPLSATAAPCDVDDSNPEQPYSWRYGLWLLLPAGKSADSAFTDLETAWQKQSFSVDKDADQRYLRARESGGYTLSAQINSSGDIPVSVQSPCFPKSQVDRSMSWPATVVGDDHT</sequence>
<dbReference type="AlphaFoldDB" id="A0A916WTQ9"/>
<reference evidence="1" key="2">
    <citation type="submission" date="2020-09" db="EMBL/GenBank/DDBJ databases">
        <authorList>
            <person name="Sun Q."/>
            <person name="Zhou Y."/>
        </authorList>
    </citation>
    <scope>NUCLEOTIDE SEQUENCE</scope>
    <source>
        <strain evidence="1">CGMCC 1.12827</strain>
    </source>
</reference>
<keyword evidence="2" id="KW-1185">Reference proteome</keyword>
<evidence type="ECO:0000313" key="2">
    <source>
        <dbReference type="Proteomes" id="UP000621454"/>
    </source>
</evidence>
<evidence type="ECO:0008006" key="3">
    <source>
        <dbReference type="Google" id="ProtNLM"/>
    </source>
</evidence>
<reference evidence="1" key="1">
    <citation type="journal article" date="2014" name="Int. J. Syst. Evol. Microbiol.">
        <title>Complete genome sequence of Corynebacterium casei LMG S-19264T (=DSM 44701T), isolated from a smear-ripened cheese.</title>
        <authorList>
            <consortium name="US DOE Joint Genome Institute (JGI-PGF)"/>
            <person name="Walter F."/>
            <person name="Albersmeier A."/>
            <person name="Kalinowski J."/>
            <person name="Ruckert C."/>
        </authorList>
    </citation>
    <scope>NUCLEOTIDE SEQUENCE</scope>
    <source>
        <strain evidence="1">CGMCC 1.12827</strain>
    </source>
</reference>
<name>A0A916WTQ9_9ACTN</name>
<organism evidence="1 2">
    <name type="scientific">Gordonia jinhuaensis</name>
    <dbReference type="NCBI Taxonomy" id="1517702"/>
    <lineage>
        <taxon>Bacteria</taxon>
        <taxon>Bacillati</taxon>
        <taxon>Actinomycetota</taxon>
        <taxon>Actinomycetes</taxon>
        <taxon>Mycobacteriales</taxon>
        <taxon>Gordoniaceae</taxon>
        <taxon>Gordonia</taxon>
    </lineage>
</organism>
<accession>A0A916WTQ9</accession>
<evidence type="ECO:0000313" key="1">
    <source>
        <dbReference type="EMBL" id="GGB29008.1"/>
    </source>
</evidence>
<comment type="caution">
    <text evidence="1">The sequence shown here is derived from an EMBL/GenBank/DDBJ whole genome shotgun (WGS) entry which is preliminary data.</text>
</comment>
<dbReference type="Proteomes" id="UP000621454">
    <property type="component" value="Unassembled WGS sequence"/>
</dbReference>
<proteinExistence type="predicted"/>